<evidence type="ECO:0000256" key="2">
    <source>
        <dbReference type="ARBA" id="ARBA00006293"/>
    </source>
</evidence>
<feature type="region of interest" description="Disordered" evidence="6">
    <location>
        <begin position="1"/>
        <end position="79"/>
    </location>
</feature>
<feature type="compositionally biased region" description="Low complexity" evidence="6">
    <location>
        <begin position="1"/>
        <end position="31"/>
    </location>
</feature>
<dbReference type="AlphaFoldDB" id="A0A7S4RA24"/>
<evidence type="ECO:0000256" key="7">
    <source>
        <dbReference type="SAM" id="Phobius"/>
    </source>
</evidence>
<name>A0A7S4RA24_9STRA</name>
<feature type="transmembrane region" description="Helical" evidence="7">
    <location>
        <begin position="320"/>
        <end position="340"/>
    </location>
</feature>
<feature type="compositionally biased region" description="Low complexity" evidence="6">
    <location>
        <begin position="64"/>
        <end position="79"/>
    </location>
</feature>
<dbReference type="PANTHER" id="PTHR12841">
    <property type="entry name" value="PROTEIN UNC-50 HOMOLOG"/>
    <property type="match status" value="1"/>
</dbReference>
<comment type="subcellular location">
    <subcellularLocation>
        <location evidence="1">Membrane</location>
        <topology evidence="1">Multi-pass membrane protein</topology>
    </subcellularLocation>
</comment>
<evidence type="ECO:0000256" key="3">
    <source>
        <dbReference type="ARBA" id="ARBA00022692"/>
    </source>
</evidence>
<dbReference type="Pfam" id="PF05216">
    <property type="entry name" value="UNC-50"/>
    <property type="match status" value="1"/>
</dbReference>
<evidence type="ECO:0000256" key="1">
    <source>
        <dbReference type="ARBA" id="ARBA00004141"/>
    </source>
</evidence>
<evidence type="ECO:0008006" key="9">
    <source>
        <dbReference type="Google" id="ProtNLM"/>
    </source>
</evidence>
<comment type="similarity">
    <text evidence="2">Belongs to the unc-50 family.</text>
</comment>
<feature type="transmembrane region" description="Helical" evidence="7">
    <location>
        <begin position="156"/>
        <end position="178"/>
    </location>
</feature>
<accession>A0A7S4RA24</accession>
<dbReference type="InterPro" id="IPR007881">
    <property type="entry name" value="UNC-50"/>
</dbReference>
<reference evidence="8" key="1">
    <citation type="submission" date="2021-01" db="EMBL/GenBank/DDBJ databases">
        <authorList>
            <person name="Corre E."/>
            <person name="Pelletier E."/>
            <person name="Niang G."/>
            <person name="Scheremetjew M."/>
            <person name="Finn R."/>
            <person name="Kale V."/>
            <person name="Holt S."/>
            <person name="Cochrane G."/>
            <person name="Meng A."/>
            <person name="Brown T."/>
            <person name="Cohen L."/>
        </authorList>
    </citation>
    <scope>NUCLEOTIDE SEQUENCE</scope>
    <source>
        <strain evidence="8">GSO104</strain>
    </source>
</reference>
<proteinExistence type="inferred from homology"/>
<feature type="transmembrane region" description="Helical" evidence="7">
    <location>
        <begin position="287"/>
        <end position="308"/>
    </location>
</feature>
<feature type="transmembrane region" description="Helical" evidence="7">
    <location>
        <begin position="190"/>
        <end position="213"/>
    </location>
</feature>
<gene>
    <name evidence="8" type="ORF">DBRI00130_LOCUS14380</name>
</gene>
<sequence length="356" mass="39301">MLSSTTSPTNRSKSSSSTSPPKPTAPSSAPNISTGSTPSDASRLAIPSGNSTAENNYHYRRQTSRTTATPSTPSYNYNTTPSSSSTSYYNYNNHHHLSSHMSPQAYLTRLLDVQQMDIQSALDQMKTLCSTSPSRAYKTSYYRKQTKDHWARDDPAFFALQVVFLVCTSIAYVIAFRVEGRGFVSGVLDFLVKSVGVHYIGWGVIMATVGRLISNDYLTVVGGTGGGSSSAGIGGSGGREIHVKQKVEWLYAFDIHCNAFFPMFVLLYALQFFLLPFVLGKSLFAMVLANTLYGIAFSWYFYITHLGYRALPFLSNTEVFLFPIAVVVALYVLNLVGYPFGFGWNASRMMAYVFFD</sequence>
<dbReference type="PANTHER" id="PTHR12841:SF6">
    <property type="entry name" value="PROTEIN UNC-50 HOMOLOG"/>
    <property type="match status" value="1"/>
</dbReference>
<feature type="transmembrane region" description="Helical" evidence="7">
    <location>
        <begin position="259"/>
        <end position="280"/>
    </location>
</feature>
<keyword evidence="5 7" id="KW-0472">Membrane</keyword>
<keyword evidence="4 7" id="KW-1133">Transmembrane helix</keyword>
<evidence type="ECO:0000256" key="4">
    <source>
        <dbReference type="ARBA" id="ARBA00022989"/>
    </source>
</evidence>
<evidence type="ECO:0000313" key="8">
    <source>
        <dbReference type="EMBL" id="CAE4606173.1"/>
    </source>
</evidence>
<evidence type="ECO:0000256" key="6">
    <source>
        <dbReference type="SAM" id="MobiDB-lite"/>
    </source>
</evidence>
<organism evidence="8">
    <name type="scientific">Ditylum brightwellii</name>
    <dbReference type="NCBI Taxonomy" id="49249"/>
    <lineage>
        <taxon>Eukaryota</taxon>
        <taxon>Sar</taxon>
        <taxon>Stramenopiles</taxon>
        <taxon>Ochrophyta</taxon>
        <taxon>Bacillariophyta</taxon>
        <taxon>Mediophyceae</taxon>
        <taxon>Lithodesmiophycidae</taxon>
        <taxon>Lithodesmiales</taxon>
        <taxon>Lithodesmiaceae</taxon>
        <taxon>Ditylum</taxon>
    </lineage>
</organism>
<protein>
    <recommendedName>
        <fullName evidence="9">UNC-50 family protein</fullName>
    </recommendedName>
</protein>
<evidence type="ECO:0000256" key="5">
    <source>
        <dbReference type="ARBA" id="ARBA00023136"/>
    </source>
</evidence>
<dbReference type="GO" id="GO:0000139">
    <property type="term" value="C:Golgi membrane"/>
    <property type="evidence" value="ECO:0007669"/>
    <property type="project" value="TreeGrafter"/>
</dbReference>
<dbReference type="EMBL" id="HBNS01017992">
    <property type="protein sequence ID" value="CAE4606173.1"/>
    <property type="molecule type" value="Transcribed_RNA"/>
</dbReference>
<keyword evidence="3 7" id="KW-0812">Transmembrane</keyword>